<keyword evidence="2 6" id="KW-0378">Hydrolase</keyword>
<evidence type="ECO:0000256" key="2">
    <source>
        <dbReference type="ARBA" id="ARBA00022801"/>
    </source>
</evidence>
<dbReference type="CDD" id="cd18793">
    <property type="entry name" value="SF2_C_SNF"/>
    <property type="match status" value="1"/>
</dbReference>
<evidence type="ECO:0000256" key="3">
    <source>
        <dbReference type="ARBA" id="ARBA00022840"/>
    </source>
</evidence>
<accession>A0AAN6DN70</accession>
<evidence type="ECO:0000256" key="1">
    <source>
        <dbReference type="ARBA" id="ARBA00022741"/>
    </source>
</evidence>
<dbReference type="Gene3D" id="3.40.50.10810">
    <property type="entry name" value="Tandem AAA-ATPase domain"/>
    <property type="match status" value="1"/>
</dbReference>
<keyword evidence="7" id="KW-1185">Reference proteome</keyword>
<reference evidence="6" key="1">
    <citation type="journal article" date="2022" name="bioRxiv">
        <title>Deciphering the potential niche of two novel black yeast fungi from a biological soil crust based on their genomes, phenotypes, and melanin regulation.</title>
        <authorList>
            <consortium name="DOE Joint Genome Institute"/>
            <person name="Carr E.C."/>
            <person name="Barton Q."/>
            <person name="Grambo S."/>
            <person name="Sullivan M."/>
            <person name="Renfro C.M."/>
            <person name="Kuo A."/>
            <person name="Pangilinan J."/>
            <person name="Lipzen A."/>
            <person name="Keymanesh K."/>
            <person name="Savage E."/>
            <person name="Barry K."/>
            <person name="Grigoriev I.V."/>
            <person name="Riekhof W.R."/>
            <person name="Harris S.S."/>
        </authorList>
    </citation>
    <scope>NUCLEOTIDE SEQUENCE</scope>
    <source>
        <strain evidence="6">JF 03-4F</strain>
    </source>
</reference>
<dbReference type="PROSITE" id="PS51192">
    <property type="entry name" value="HELICASE_ATP_BIND_1"/>
    <property type="match status" value="1"/>
</dbReference>
<dbReference type="Proteomes" id="UP001203852">
    <property type="component" value="Unassembled WGS sequence"/>
</dbReference>
<dbReference type="InterPro" id="IPR027417">
    <property type="entry name" value="P-loop_NTPase"/>
</dbReference>
<dbReference type="SUPFAM" id="SSF52540">
    <property type="entry name" value="P-loop containing nucleoside triphosphate hydrolases"/>
    <property type="match status" value="2"/>
</dbReference>
<name>A0AAN6DN70_9EURO</name>
<dbReference type="Pfam" id="PF00271">
    <property type="entry name" value="Helicase_C"/>
    <property type="match status" value="1"/>
</dbReference>
<keyword evidence="1" id="KW-0547">Nucleotide-binding</keyword>
<dbReference type="GO" id="GO:0005524">
    <property type="term" value="F:ATP binding"/>
    <property type="evidence" value="ECO:0007669"/>
    <property type="project" value="UniProtKB-KW"/>
</dbReference>
<proteinExistence type="predicted"/>
<evidence type="ECO:0000259" key="5">
    <source>
        <dbReference type="PROSITE" id="PS51194"/>
    </source>
</evidence>
<dbReference type="InterPro" id="IPR049730">
    <property type="entry name" value="SNF2/RAD54-like_C"/>
</dbReference>
<feature type="non-terminal residue" evidence="6">
    <location>
        <position position="566"/>
    </location>
</feature>
<dbReference type="Gene3D" id="3.40.50.300">
    <property type="entry name" value="P-loop containing nucleotide triphosphate hydrolases"/>
    <property type="match status" value="1"/>
</dbReference>
<dbReference type="InterPro" id="IPR000330">
    <property type="entry name" value="SNF2_N"/>
</dbReference>
<dbReference type="InterPro" id="IPR050628">
    <property type="entry name" value="SNF2_RAD54_helicase_TF"/>
</dbReference>
<sequence>MLVTPHDYQAKGAAQIQHCAEGPFRGMILGDGMGLGKTLTGAMAMNIVRDQPGMCLVVCLAKDRVQWHNTITNSWKEGYGSKSFILRDPRTTACQLLSLGVDVVICSYEYVENSVREAIRNHIKFVKVREARGNLERNLKRPCKTLFSEVYGLTGQLWKRLILDEAQTVSKPGQAKHDAIKKIPAEAIICLTGTLAHNKWHDFWGYIDYFKGHPFESAELFFHAFGNTEGQFADPESKQIRRLQRFMQPLIIARPRETNPLLTLVDRDSYKLCFELHPMCEGLVNEYISKYFRMLRNNKLNGADAWEGKGSRSVRLKCLSYATKAQLASLHPLLLLNIRVKTSTTDAEDGEDHQWSSLEETGGDPAFTSRKQRLAWLELVQSASLRLAEDSERTVHILALYQWCRKHKPQEKIVIFSQYLKFLDIIHQCLERIGVEAIRYDGLVKVTDRPQVEKQFIKADPSVPLLITAGAGGTGLNLQCASIVIQTEVWWNHNTELQAIARCDRQGQKKRVLYVRLFAENSKIDAEYLQVQSRKRKVNEELMKPLIRCHNEGPEILELEDRLPLP</sequence>
<dbReference type="AlphaFoldDB" id="A0AAN6DN70"/>
<dbReference type="InterPro" id="IPR038718">
    <property type="entry name" value="SNF2-like_sf"/>
</dbReference>
<gene>
    <name evidence="6" type="ORF">EDD36DRAFT_401044</name>
</gene>
<feature type="domain" description="Helicase C-terminal" evidence="5">
    <location>
        <begin position="399"/>
        <end position="547"/>
    </location>
</feature>
<dbReference type="SMART" id="SM00490">
    <property type="entry name" value="HELICc"/>
    <property type="match status" value="1"/>
</dbReference>
<dbReference type="GO" id="GO:0016787">
    <property type="term" value="F:hydrolase activity"/>
    <property type="evidence" value="ECO:0007669"/>
    <property type="project" value="UniProtKB-KW"/>
</dbReference>
<organism evidence="6 7">
    <name type="scientific">Exophiala viscosa</name>
    <dbReference type="NCBI Taxonomy" id="2486360"/>
    <lineage>
        <taxon>Eukaryota</taxon>
        <taxon>Fungi</taxon>
        <taxon>Dikarya</taxon>
        <taxon>Ascomycota</taxon>
        <taxon>Pezizomycotina</taxon>
        <taxon>Eurotiomycetes</taxon>
        <taxon>Chaetothyriomycetidae</taxon>
        <taxon>Chaetothyriales</taxon>
        <taxon>Herpotrichiellaceae</taxon>
        <taxon>Exophiala</taxon>
    </lineage>
</organism>
<dbReference type="InterPro" id="IPR001650">
    <property type="entry name" value="Helicase_C-like"/>
</dbReference>
<feature type="domain" description="Helicase ATP-binding" evidence="4">
    <location>
        <begin position="18"/>
        <end position="213"/>
    </location>
</feature>
<evidence type="ECO:0000313" key="6">
    <source>
        <dbReference type="EMBL" id="KAI1608299.1"/>
    </source>
</evidence>
<keyword evidence="3" id="KW-0067">ATP-binding</keyword>
<evidence type="ECO:0000259" key="4">
    <source>
        <dbReference type="PROSITE" id="PS51192"/>
    </source>
</evidence>
<dbReference type="PANTHER" id="PTHR45626">
    <property type="entry name" value="TRANSCRIPTION TERMINATION FACTOR 2-RELATED"/>
    <property type="match status" value="1"/>
</dbReference>
<dbReference type="EMBL" id="MU404364">
    <property type="protein sequence ID" value="KAI1608299.1"/>
    <property type="molecule type" value="Genomic_DNA"/>
</dbReference>
<dbReference type="GO" id="GO:0008094">
    <property type="term" value="F:ATP-dependent activity, acting on DNA"/>
    <property type="evidence" value="ECO:0007669"/>
    <property type="project" value="TreeGrafter"/>
</dbReference>
<comment type="caution">
    <text evidence="6">The sequence shown here is derived from an EMBL/GenBank/DDBJ whole genome shotgun (WGS) entry which is preliminary data.</text>
</comment>
<dbReference type="InterPro" id="IPR014001">
    <property type="entry name" value="Helicase_ATP-bd"/>
</dbReference>
<dbReference type="GO" id="GO:0006281">
    <property type="term" value="P:DNA repair"/>
    <property type="evidence" value="ECO:0007669"/>
    <property type="project" value="TreeGrafter"/>
</dbReference>
<dbReference type="PROSITE" id="PS51194">
    <property type="entry name" value="HELICASE_CTER"/>
    <property type="match status" value="1"/>
</dbReference>
<dbReference type="SMART" id="SM00487">
    <property type="entry name" value="DEXDc"/>
    <property type="match status" value="1"/>
</dbReference>
<dbReference type="Pfam" id="PF00176">
    <property type="entry name" value="SNF2-rel_dom"/>
    <property type="match status" value="1"/>
</dbReference>
<evidence type="ECO:0000313" key="7">
    <source>
        <dbReference type="Proteomes" id="UP001203852"/>
    </source>
</evidence>
<protein>
    <submittedName>
        <fullName evidence="6">P-loop containing nucleoside triphosphate hydrolase protein</fullName>
    </submittedName>
</protein>
<dbReference type="GO" id="GO:0005634">
    <property type="term" value="C:nucleus"/>
    <property type="evidence" value="ECO:0007669"/>
    <property type="project" value="TreeGrafter"/>
</dbReference>